<comment type="caution">
    <text evidence="8">The sequence shown here is derived from an EMBL/GenBank/DDBJ whole genome shotgun (WGS) entry which is preliminary data.</text>
</comment>
<sequence length="412" mass="45329">MTHDVAPAPRFHDEKAASLEDLALIDPHLERKLLWKMDLHLVPILWLMWTFSNLDRSNIGNAYAGGMKASLGMDSTHYSIALLVFFIGYVILEIPSNMILVRLRPSIFLPACMFLWGAIAIALAGCKTPGALAGVRVLLGLAESPFAPGVLYLLSTWYKKKELARRYTLFWLGTPVSGMIGGILAGGIIGKLHGKGGFEGWQWLFVIEGAATCVVALAAFFLLPDYPTTTKWLTDSERDIILRRLGEENLNVEGEEMGHMESLKAAFTDWRTYLFVLQYVLATGSMTITYFIPTLVGTSGLGYTGSMVQYMTSPIYAVGIVCVFTVCFLSDYLQERGFFVVGAALMGTVSFGIIMGVQNHVVQYIFLCFGLASIFCCVPTILVWASNVVSWPREKRAIIQAMLNVAGNVASI</sequence>
<dbReference type="PANTHER" id="PTHR43791:SF38">
    <property type="entry name" value="MAJOR FACILITATOR SUPERFAMILY (MFS) PROFILE DOMAIN-CONTAINING PROTEIN"/>
    <property type="match status" value="1"/>
</dbReference>
<dbReference type="FunFam" id="1.20.1250.20:FF:000057">
    <property type="entry name" value="MFS general substrate transporter"/>
    <property type="match status" value="1"/>
</dbReference>
<dbReference type="SUPFAM" id="SSF103473">
    <property type="entry name" value="MFS general substrate transporter"/>
    <property type="match status" value="1"/>
</dbReference>
<dbReference type="EMBL" id="RSCE01000010">
    <property type="protein sequence ID" value="RSH79480.1"/>
    <property type="molecule type" value="Genomic_DNA"/>
</dbReference>
<keyword evidence="3 6" id="KW-0812">Transmembrane</keyword>
<feature type="transmembrane region" description="Helical" evidence="6">
    <location>
        <begin position="313"/>
        <end position="330"/>
    </location>
</feature>
<dbReference type="InterPro" id="IPR011701">
    <property type="entry name" value="MFS"/>
</dbReference>
<dbReference type="Pfam" id="PF07690">
    <property type="entry name" value="MFS_1"/>
    <property type="match status" value="1"/>
</dbReference>
<evidence type="ECO:0000256" key="5">
    <source>
        <dbReference type="ARBA" id="ARBA00023136"/>
    </source>
</evidence>
<feature type="transmembrane region" description="Helical" evidence="6">
    <location>
        <begin position="169"/>
        <end position="189"/>
    </location>
</feature>
<keyword evidence="4 6" id="KW-1133">Transmembrane helix</keyword>
<dbReference type="RefSeq" id="XP_028474627.1">
    <property type="nucleotide sequence ID" value="XM_028617320.1"/>
</dbReference>
<evidence type="ECO:0000313" key="9">
    <source>
        <dbReference type="Proteomes" id="UP000279236"/>
    </source>
</evidence>
<protein>
    <recommendedName>
        <fullName evidence="7">Major facilitator superfamily (MFS) profile domain-containing protein</fullName>
    </recommendedName>
</protein>
<evidence type="ECO:0000313" key="8">
    <source>
        <dbReference type="EMBL" id="RSH79480.1"/>
    </source>
</evidence>
<feature type="domain" description="Major facilitator superfamily (MFS) profile" evidence="7">
    <location>
        <begin position="41"/>
        <end position="412"/>
    </location>
</feature>
<comment type="subcellular location">
    <subcellularLocation>
        <location evidence="1">Membrane</location>
        <topology evidence="1">Multi-pass membrane protein</topology>
    </subcellularLocation>
</comment>
<evidence type="ECO:0000256" key="6">
    <source>
        <dbReference type="SAM" id="Phobius"/>
    </source>
</evidence>
<evidence type="ECO:0000256" key="4">
    <source>
        <dbReference type="ARBA" id="ARBA00022989"/>
    </source>
</evidence>
<gene>
    <name evidence="8" type="ORF">EHS24_001531</name>
</gene>
<proteinExistence type="predicted"/>
<evidence type="ECO:0000256" key="1">
    <source>
        <dbReference type="ARBA" id="ARBA00004141"/>
    </source>
</evidence>
<keyword evidence="9" id="KW-1185">Reference proteome</keyword>
<evidence type="ECO:0000256" key="2">
    <source>
        <dbReference type="ARBA" id="ARBA00022448"/>
    </source>
</evidence>
<dbReference type="GO" id="GO:0022857">
    <property type="term" value="F:transmembrane transporter activity"/>
    <property type="evidence" value="ECO:0007669"/>
    <property type="project" value="InterPro"/>
</dbReference>
<dbReference type="InterPro" id="IPR020846">
    <property type="entry name" value="MFS_dom"/>
</dbReference>
<feature type="transmembrane region" description="Helical" evidence="6">
    <location>
        <begin position="107"/>
        <end position="125"/>
    </location>
</feature>
<dbReference type="GeneID" id="39586074"/>
<dbReference type="GO" id="GO:0016020">
    <property type="term" value="C:membrane"/>
    <property type="evidence" value="ECO:0007669"/>
    <property type="project" value="UniProtKB-SubCell"/>
</dbReference>
<keyword evidence="2" id="KW-0813">Transport</keyword>
<dbReference type="InterPro" id="IPR036259">
    <property type="entry name" value="MFS_trans_sf"/>
</dbReference>
<feature type="transmembrane region" description="Helical" evidence="6">
    <location>
        <begin position="273"/>
        <end position="293"/>
    </location>
</feature>
<feature type="transmembrane region" description="Helical" evidence="6">
    <location>
        <begin position="337"/>
        <end position="358"/>
    </location>
</feature>
<accession>A0A427XKU3</accession>
<evidence type="ECO:0000259" key="7">
    <source>
        <dbReference type="PROSITE" id="PS50850"/>
    </source>
</evidence>
<evidence type="ECO:0000256" key="3">
    <source>
        <dbReference type="ARBA" id="ARBA00022692"/>
    </source>
</evidence>
<feature type="transmembrane region" description="Helical" evidence="6">
    <location>
        <begin position="201"/>
        <end position="223"/>
    </location>
</feature>
<feature type="transmembrane region" description="Helical" evidence="6">
    <location>
        <begin position="137"/>
        <end position="157"/>
    </location>
</feature>
<reference evidence="8 9" key="1">
    <citation type="submission" date="2018-11" db="EMBL/GenBank/DDBJ databases">
        <title>Genome sequence of Apiotrichum porosum DSM 27194.</title>
        <authorList>
            <person name="Aliyu H."/>
            <person name="Gorte O."/>
            <person name="Ochsenreither K."/>
        </authorList>
    </citation>
    <scope>NUCLEOTIDE SEQUENCE [LARGE SCALE GENOMIC DNA]</scope>
    <source>
        <strain evidence="8 9">DSM 27194</strain>
    </source>
</reference>
<dbReference type="Proteomes" id="UP000279236">
    <property type="component" value="Unassembled WGS sequence"/>
</dbReference>
<feature type="transmembrane region" description="Helical" evidence="6">
    <location>
        <begin position="77"/>
        <end position="95"/>
    </location>
</feature>
<keyword evidence="5 6" id="KW-0472">Membrane</keyword>
<feature type="transmembrane region" description="Helical" evidence="6">
    <location>
        <begin position="364"/>
        <end position="385"/>
    </location>
</feature>
<organism evidence="8 9">
    <name type="scientific">Apiotrichum porosum</name>
    <dbReference type="NCBI Taxonomy" id="105984"/>
    <lineage>
        <taxon>Eukaryota</taxon>
        <taxon>Fungi</taxon>
        <taxon>Dikarya</taxon>
        <taxon>Basidiomycota</taxon>
        <taxon>Agaricomycotina</taxon>
        <taxon>Tremellomycetes</taxon>
        <taxon>Trichosporonales</taxon>
        <taxon>Trichosporonaceae</taxon>
        <taxon>Apiotrichum</taxon>
    </lineage>
</organism>
<dbReference type="PROSITE" id="PS50850">
    <property type="entry name" value="MFS"/>
    <property type="match status" value="1"/>
</dbReference>
<name>A0A427XKU3_9TREE</name>
<dbReference type="AlphaFoldDB" id="A0A427XKU3"/>
<dbReference type="OrthoDB" id="3639251at2759"/>
<dbReference type="PANTHER" id="PTHR43791">
    <property type="entry name" value="PERMEASE-RELATED"/>
    <property type="match status" value="1"/>
</dbReference>
<dbReference type="Gene3D" id="1.20.1250.20">
    <property type="entry name" value="MFS general substrate transporter like domains"/>
    <property type="match status" value="2"/>
</dbReference>